<dbReference type="InterPro" id="IPR013766">
    <property type="entry name" value="Thioredoxin_domain"/>
</dbReference>
<name>A0ABR7XPX2_9SPHI</name>
<reference evidence="2 3" key="1">
    <citation type="submission" date="2020-08" db="EMBL/GenBank/DDBJ databases">
        <title>Sphingobacterium sp. DN00404 isolated from aquaculture water.</title>
        <authorList>
            <person name="Zhang M."/>
        </authorList>
    </citation>
    <scope>NUCLEOTIDE SEQUENCE [LARGE SCALE GENOMIC DNA]</scope>
    <source>
        <strain evidence="2 3">KCTC 42746</strain>
    </source>
</reference>
<dbReference type="InterPro" id="IPR036249">
    <property type="entry name" value="Thioredoxin-like_sf"/>
</dbReference>
<dbReference type="PANTHER" id="PTHR42852:SF13">
    <property type="entry name" value="PROTEIN DIPZ"/>
    <property type="match status" value="1"/>
</dbReference>
<accession>A0ABR7XPX2</accession>
<dbReference type="PANTHER" id="PTHR42852">
    <property type="entry name" value="THIOL:DISULFIDE INTERCHANGE PROTEIN DSBE"/>
    <property type="match status" value="1"/>
</dbReference>
<dbReference type="PROSITE" id="PS51352">
    <property type="entry name" value="THIOREDOXIN_2"/>
    <property type="match status" value="1"/>
</dbReference>
<keyword evidence="3" id="KW-1185">Reference proteome</keyword>
<dbReference type="EMBL" id="JACNYL010000002">
    <property type="protein sequence ID" value="MBD1421224.1"/>
    <property type="molecule type" value="Genomic_DNA"/>
</dbReference>
<organism evidence="2 3">
    <name type="scientific">Sphingobacterium chuzhouense</name>
    <dbReference type="NCBI Taxonomy" id="1742264"/>
    <lineage>
        <taxon>Bacteria</taxon>
        <taxon>Pseudomonadati</taxon>
        <taxon>Bacteroidota</taxon>
        <taxon>Sphingobacteriia</taxon>
        <taxon>Sphingobacteriales</taxon>
        <taxon>Sphingobacteriaceae</taxon>
        <taxon>Sphingobacterium</taxon>
    </lineage>
</organism>
<evidence type="ECO:0000313" key="2">
    <source>
        <dbReference type="EMBL" id="MBD1421224.1"/>
    </source>
</evidence>
<gene>
    <name evidence="2" type="ORF">H8B21_06525</name>
</gene>
<dbReference type="RefSeq" id="WP_190313010.1">
    <property type="nucleotide sequence ID" value="NZ_JACNYL010000002.1"/>
</dbReference>
<sequence length="486" mass="55939">MNNSNSHKSIYATLWEKQASMYKETFLNLLIKFSHLFYQATENRSISIVMGMICVSLKSLFFKATKNKVVFSYGLLCFMLFNLSEARTQSRDHLGTAERQTEIKPLEIGDTIPEQLWNLPLQVVNHPNGKDTITLNDYRDKKLIILDFWATWCAPCIASLVKLENIEKKLAADFKLIPVTRENTETIAKRLAHRELKPFSIYNDTLLNAIFPHRSIPHQIWLQGDSIVHISNASQSTEEHIRATIRGELPAMEAKFEMLDFDKLKPLEIYAERVDAPVYHQSTLTGRIKGIGSRRGYAYDGDDKILFLNNSRILDVYKWKYTITPNRIIPEMEPAEMDSKAEDLLNFWFSYQLRVPKETPDSNCIKLLTSEMEQAFGLSGHMEERQVSVKSIVRDVSIKSVPYSMTTNTIKLANLINGLNDSNNWFKELPIYTTEEADATIIHTMFSLNELVNDEQKLVEVMRMNGLRLVDDIQSIPMLVIKQTNE</sequence>
<dbReference type="InterPro" id="IPR050553">
    <property type="entry name" value="Thioredoxin_ResA/DsbE_sf"/>
</dbReference>
<evidence type="ECO:0000313" key="3">
    <source>
        <dbReference type="Proteomes" id="UP000651112"/>
    </source>
</evidence>
<dbReference type="Gene3D" id="3.40.30.10">
    <property type="entry name" value="Glutaredoxin"/>
    <property type="match status" value="1"/>
</dbReference>
<proteinExistence type="predicted"/>
<evidence type="ECO:0000259" key="1">
    <source>
        <dbReference type="PROSITE" id="PS51352"/>
    </source>
</evidence>
<comment type="caution">
    <text evidence="2">The sequence shown here is derived from an EMBL/GenBank/DDBJ whole genome shotgun (WGS) entry which is preliminary data.</text>
</comment>
<dbReference type="SUPFAM" id="SSF52833">
    <property type="entry name" value="Thioredoxin-like"/>
    <property type="match status" value="1"/>
</dbReference>
<dbReference type="Pfam" id="PF00578">
    <property type="entry name" value="AhpC-TSA"/>
    <property type="match status" value="1"/>
</dbReference>
<dbReference type="Proteomes" id="UP000651112">
    <property type="component" value="Unassembled WGS sequence"/>
</dbReference>
<dbReference type="CDD" id="cd02966">
    <property type="entry name" value="TlpA_like_family"/>
    <property type="match status" value="1"/>
</dbReference>
<feature type="domain" description="Thioredoxin" evidence="1">
    <location>
        <begin position="106"/>
        <end position="250"/>
    </location>
</feature>
<protein>
    <submittedName>
        <fullName evidence="2">Redoxin domain-containing protein</fullName>
    </submittedName>
</protein>
<dbReference type="InterPro" id="IPR000866">
    <property type="entry name" value="AhpC/TSA"/>
</dbReference>